<dbReference type="InterPro" id="IPR029044">
    <property type="entry name" value="Nucleotide-diphossugar_trans"/>
</dbReference>
<proteinExistence type="predicted"/>
<dbReference type="PANTHER" id="PTHR22916">
    <property type="entry name" value="GLYCOSYLTRANSFERASE"/>
    <property type="match status" value="1"/>
</dbReference>
<dbReference type="Proteomes" id="UP000199572">
    <property type="component" value="Unassembled WGS sequence"/>
</dbReference>
<keyword evidence="3" id="KW-1185">Reference proteome</keyword>
<evidence type="ECO:0000313" key="2">
    <source>
        <dbReference type="EMBL" id="SER31538.1"/>
    </source>
</evidence>
<dbReference type="RefSeq" id="WP_090883086.1">
    <property type="nucleotide sequence ID" value="NZ_FOGG01000007.1"/>
</dbReference>
<accession>A0A1H9N6L0</accession>
<dbReference type="CDD" id="cd00761">
    <property type="entry name" value="Glyco_tranf_GTA_type"/>
    <property type="match status" value="1"/>
</dbReference>
<evidence type="ECO:0000259" key="1">
    <source>
        <dbReference type="Pfam" id="PF00535"/>
    </source>
</evidence>
<dbReference type="SUPFAM" id="SSF53448">
    <property type="entry name" value="Nucleotide-diphospho-sugar transferases"/>
    <property type="match status" value="1"/>
</dbReference>
<dbReference type="OrthoDB" id="597270at2"/>
<protein>
    <submittedName>
        <fullName evidence="2">Glycosyltransferase involved in cell wall bisynthesis</fullName>
    </submittedName>
</protein>
<feature type="domain" description="Glycosyltransferase 2-like" evidence="1">
    <location>
        <begin position="8"/>
        <end position="173"/>
    </location>
</feature>
<dbReference type="Pfam" id="PF00535">
    <property type="entry name" value="Glycos_transf_2"/>
    <property type="match status" value="1"/>
</dbReference>
<gene>
    <name evidence="2" type="ORF">SAMN04488023_10771</name>
</gene>
<keyword evidence="2" id="KW-0808">Transferase</keyword>
<dbReference type="GO" id="GO:0016758">
    <property type="term" value="F:hexosyltransferase activity"/>
    <property type="evidence" value="ECO:0007669"/>
    <property type="project" value="UniProtKB-ARBA"/>
</dbReference>
<evidence type="ECO:0000313" key="3">
    <source>
        <dbReference type="Proteomes" id="UP000199572"/>
    </source>
</evidence>
<sequence length="320" mass="36359">MSNNPLVSICIPCYNAALYINKTIESIIKQTYPNIEIIIVDDGSTDNSVLLILKQIETSHISINLIKQENKGQCYAANVAFKSAKGEYIKFLDADDLINETHIELQVLALEKTKNCIAAGQVKRFYNNNIENSLEEKLANWANLTPIDWLLIDNGKGLGMMQCAMFLIPRSILDKTGLWNEALSLINDFEFFPRVLLAADEILFTEEAKVYYRSGTLNSLSNILSVKALKSAFEALRLTTAKILAIEDSERSRQVLGNYWSLWAYHFYPKTQDLFEEANNQIITLTGKKFKPNHSGFSQTIAFILGWKLTKRLKDFQIKQ</sequence>
<dbReference type="STRING" id="390241.SAMN04488023_10771"/>
<dbReference type="EMBL" id="FOGG01000007">
    <property type="protein sequence ID" value="SER31538.1"/>
    <property type="molecule type" value="Genomic_DNA"/>
</dbReference>
<reference evidence="2 3" key="1">
    <citation type="submission" date="2016-10" db="EMBL/GenBank/DDBJ databases">
        <authorList>
            <person name="de Groot N.N."/>
        </authorList>
    </citation>
    <scope>NUCLEOTIDE SEQUENCE [LARGE SCALE GENOMIC DNA]</scope>
    <source>
        <strain evidence="2 3">DSM 18610</strain>
    </source>
</reference>
<dbReference type="Gene3D" id="3.90.550.10">
    <property type="entry name" value="Spore Coat Polysaccharide Biosynthesis Protein SpsA, Chain A"/>
    <property type="match status" value="1"/>
</dbReference>
<dbReference type="InterPro" id="IPR001173">
    <property type="entry name" value="Glyco_trans_2-like"/>
</dbReference>
<organism evidence="2 3">
    <name type="scientific">Pedobacter rhizosphaerae</name>
    <dbReference type="NCBI Taxonomy" id="390241"/>
    <lineage>
        <taxon>Bacteria</taxon>
        <taxon>Pseudomonadati</taxon>
        <taxon>Bacteroidota</taxon>
        <taxon>Sphingobacteriia</taxon>
        <taxon>Sphingobacteriales</taxon>
        <taxon>Sphingobacteriaceae</taxon>
        <taxon>Pedobacter</taxon>
    </lineage>
</organism>
<dbReference type="AlphaFoldDB" id="A0A1H9N6L0"/>
<dbReference type="PANTHER" id="PTHR22916:SF3">
    <property type="entry name" value="UDP-GLCNAC:BETAGAL BETA-1,3-N-ACETYLGLUCOSAMINYLTRANSFERASE-LIKE PROTEIN 1"/>
    <property type="match status" value="1"/>
</dbReference>
<name>A0A1H9N6L0_9SPHI</name>